<gene>
    <name evidence="5" type="ORF">Pmar_PMAR019558</name>
</gene>
<dbReference type="InterPro" id="IPR002073">
    <property type="entry name" value="PDEase_catalytic_dom"/>
</dbReference>
<accession>C5LGF5</accession>
<dbReference type="InterPro" id="IPR023088">
    <property type="entry name" value="PDEase"/>
</dbReference>
<dbReference type="InterPro" id="IPR036971">
    <property type="entry name" value="PDEase_catalytic_dom_sf"/>
</dbReference>
<evidence type="ECO:0000313" key="5">
    <source>
        <dbReference type="EMBL" id="EER04141.1"/>
    </source>
</evidence>
<evidence type="ECO:0000256" key="1">
    <source>
        <dbReference type="ARBA" id="ARBA00022723"/>
    </source>
</evidence>
<keyword evidence="1 3" id="KW-0479">Metal-binding</keyword>
<dbReference type="InParanoid" id="C5LGF5"/>
<protein>
    <submittedName>
        <fullName evidence="5">Cyclic nucleotide phosphodiesterase, putative</fullName>
    </submittedName>
</protein>
<keyword evidence="2" id="KW-0378">Hydrolase</keyword>
<dbReference type="Gene3D" id="1.10.1300.10">
    <property type="entry name" value="3'5'-cyclic nucleotide phosphodiesterase, catalytic domain"/>
    <property type="match status" value="1"/>
</dbReference>
<dbReference type="EMBL" id="GG681830">
    <property type="protein sequence ID" value="EER04141.1"/>
    <property type="molecule type" value="Genomic_DNA"/>
</dbReference>
<feature type="non-terminal residue" evidence="5">
    <location>
        <position position="1"/>
    </location>
</feature>
<dbReference type="AlphaFoldDB" id="C5LGF5"/>
<keyword evidence="6" id="KW-1185">Reference proteome</keyword>
<organism evidence="6">
    <name type="scientific">Perkinsus marinus (strain ATCC 50983 / TXsc)</name>
    <dbReference type="NCBI Taxonomy" id="423536"/>
    <lineage>
        <taxon>Eukaryota</taxon>
        <taxon>Sar</taxon>
        <taxon>Alveolata</taxon>
        <taxon>Perkinsozoa</taxon>
        <taxon>Perkinsea</taxon>
        <taxon>Perkinsida</taxon>
        <taxon>Perkinsidae</taxon>
        <taxon>Perkinsus</taxon>
    </lineage>
</organism>
<dbReference type="GO" id="GO:0046872">
    <property type="term" value="F:metal ion binding"/>
    <property type="evidence" value="ECO:0007669"/>
    <property type="project" value="UniProtKB-KW"/>
</dbReference>
<dbReference type="RefSeq" id="XP_002772325.1">
    <property type="nucleotide sequence ID" value="XM_002772279.1"/>
</dbReference>
<name>C5LGF5_PERM5</name>
<dbReference type="PANTHER" id="PTHR11347">
    <property type="entry name" value="CYCLIC NUCLEOTIDE PHOSPHODIESTERASE"/>
    <property type="match status" value="1"/>
</dbReference>
<dbReference type="SUPFAM" id="SSF109604">
    <property type="entry name" value="HD-domain/PDEase-like"/>
    <property type="match status" value="1"/>
</dbReference>
<dbReference type="OrthoDB" id="189220at2759"/>
<dbReference type="GeneID" id="9045591"/>
<feature type="binding site" evidence="3">
    <location>
        <position position="20"/>
    </location>
    <ligand>
        <name>Zn(2+)</name>
        <dbReference type="ChEBI" id="CHEBI:29105"/>
        <label>1</label>
    </ligand>
</feature>
<dbReference type="PROSITE" id="PS51845">
    <property type="entry name" value="PDEASE_I_2"/>
    <property type="match status" value="1"/>
</dbReference>
<feature type="domain" description="PDEase" evidence="4">
    <location>
        <begin position="1"/>
        <end position="90"/>
    </location>
</feature>
<dbReference type="PRINTS" id="PR00387">
    <property type="entry name" value="PDIESTERASE1"/>
</dbReference>
<evidence type="ECO:0000313" key="6">
    <source>
        <dbReference type="Proteomes" id="UP000007800"/>
    </source>
</evidence>
<dbReference type="Pfam" id="PF00233">
    <property type="entry name" value="PDEase_I"/>
    <property type="match status" value="1"/>
</dbReference>
<proteinExistence type="predicted"/>
<dbReference type="GO" id="GO:0004114">
    <property type="term" value="F:3',5'-cyclic-nucleotide phosphodiesterase activity"/>
    <property type="evidence" value="ECO:0007669"/>
    <property type="project" value="InterPro"/>
</dbReference>
<feature type="non-terminal residue" evidence="5">
    <location>
        <position position="90"/>
    </location>
</feature>
<evidence type="ECO:0000256" key="3">
    <source>
        <dbReference type="PIRSR" id="PIRSR623088-3"/>
    </source>
</evidence>
<evidence type="ECO:0000256" key="2">
    <source>
        <dbReference type="ARBA" id="ARBA00022801"/>
    </source>
</evidence>
<dbReference type="GO" id="GO:0007165">
    <property type="term" value="P:signal transduction"/>
    <property type="evidence" value="ECO:0007669"/>
    <property type="project" value="InterPro"/>
</dbReference>
<sequence>NKCEQSDRQLVLNIMLHAADISYPTRDIECYLLWAPRVMEELYRQGDLERSRSMPLSPMHDRESVKLSKCQVGFIDVLVLPLFQVSVTAL</sequence>
<evidence type="ECO:0000259" key="4">
    <source>
        <dbReference type="PROSITE" id="PS51845"/>
    </source>
</evidence>
<dbReference type="OMA" id="CDRENNT"/>
<dbReference type="Proteomes" id="UP000007800">
    <property type="component" value="Unassembled WGS sequence"/>
</dbReference>
<reference evidence="5 6" key="1">
    <citation type="submission" date="2008-07" db="EMBL/GenBank/DDBJ databases">
        <authorList>
            <person name="El-Sayed N."/>
            <person name="Caler E."/>
            <person name="Inman J."/>
            <person name="Amedeo P."/>
            <person name="Hass B."/>
            <person name="Wortman J."/>
        </authorList>
    </citation>
    <scope>NUCLEOTIDE SEQUENCE [LARGE SCALE GENOMIC DNA]</scope>
    <source>
        <strain evidence="6">ATCC 50983 / TXsc</strain>
    </source>
</reference>